<keyword evidence="4" id="KW-0325">Glycoprotein</keyword>
<dbReference type="InterPro" id="IPR001314">
    <property type="entry name" value="Peptidase_S1A"/>
</dbReference>
<dbReference type="VEuPathDB" id="VectorBase:CQUJHB001759"/>
<sequence>MTDNLADEKLSICICNKQSEKDMNLITLGMWCLFGLILAQNSNEDDPFEDLIKCPGGYCVDIHLCVNNSIVTDGESIIEFGERFGGEPIEVSVNKAENEDECEMFLKRCCPHEGSNPRINPASNNPQNEDDLPEPPPSCGRGHPNGYMYRVKDESVAQYGEFPWMAGLFRRISSTNELEYFCGGSLIHKQVVLTAAHCLRNFTTPHGLTVRLGDWDIANANEPHKHKDFAVRKIIKHEEWHTLKYHNDLALLILDKPVTLAKNVNLLCLPTGDDSFDDERCVAIGWGKDVKRGTYAEVLKKVELPVVEHRACQRMLRQTRLGPFFRLHTGFLCAGGEAGVDTCKGDGGAPLMCDRGDGTFVQAGIVAWGMGCGLKDVPGVYVRVPKYSGWIETKITQESLD</sequence>
<dbReference type="PROSITE" id="PS50240">
    <property type="entry name" value="TRYPSIN_DOM"/>
    <property type="match status" value="1"/>
</dbReference>
<keyword evidence="2" id="KW-0964">Secreted</keyword>
<evidence type="ECO:0000259" key="9">
    <source>
        <dbReference type="PROSITE" id="PS50240"/>
    </source>
</evidence>
<dbReference type="InterPro" id="IPR001254">
    <property type="entry name" value="Trypsin_dom"/>
</dbReference>
<dbReference type="KEGG" id="cqu:CpipJ_CPIJ006012"/>
<dbReference type="OrthoDB" id="5949700at2759"/>
<comment type="similarity">
    <text evidence="5">Belongs to the peptidase S1 family. CLIP subfamily.</text>
</comment>
<dbReference type="GO" id="GO:0004252">
    <property type="term" value="F:serine-type endopeptidase activity"/>
    <property type="evidence" value="ECO:0007669"/>
    <property type="project" value="InterPro"/>
</dbReference>
<protein>
    <recommendedName>
        <fullName evidence="6">Phenoloxidase-activating factor 2</fullName>
    </recommendedName>
    <alternativeName>
        <fullName evidence="7">Prophenoloxidase-activating factor II</fullName>
    </alternativeName>
</protein>
<evidence type="ECO:0000256" key="8">
    <source>
        <dbReference type="SAM" id="MobiDB-lite"/>
    </source>
</evidence>
<dbReference type="SMART" id="SM00020">
    <property type="entry name" value="Tryp_SPc"/>
    <property type="match status" value="1"/>
</dbReference>
<dbReference type="Proteomes" id="UP000002320">
    <property type="component" value="Unassembled WGS sequence"/>
</dbReference>
<dbReference type="eggNOG" id="KOG3627">
    <property type="taxonomic scope" value="Eukaryota"/>
</dbReference>
<dbReference type="FunFam" id="2.40.10.10:FF:000038">
    <property type="entry name" value="Serine protease"/>
    <property type="match status" value="1"/>
</dbReference>
<dbReference type="InterPro" id="IPR009003">
    <property type="entry name" value="Peptidase_S1_PA"/>
</dbReference>
<dbReference type="Pfam" id="PF00089">
    <property type="entry name" value="Trypsin"/>
    <property type="match status" value="1"/>
</dbReference>
<evidence type="ECO:0000256" key="2">
    <source>
        <dbReference type="ARBA" id="ARBA00022525"/>
    </source>
</evidence>
<keyword evidence="10" id="KW-0645">Protease</keyword>
<evidence type="ECO:0000313" key="10">
    <source>
        <dbReference type="EMBL" id="EDS26047.1"/>
    </source>
</evidence>
<evidence type="ECO:0000256" key="1">
    <source>
        <dbReference type="ARBA" id="ARBA00004613"/>
    </source>
</evidence>
<dbReference type="EnsemblMetazoa" id="CPIJ006012-RA">
    <property type="protein sequence ID" value="CPIJ006012-PA"/>
    <property type="gene ID" value="CPIJ006012"/>
</dbReference>
<evidence type="ECO:0000313" key="11">
    <source>
        <dbReference type="EnsemblMetazoa" id="CPIJ006012-PA"/>
    </source>
</evidence>
<dbReference type="OMA" id="NEDECEM"/>
<dbReference type="HOGENOM" id="CLU_006842_0_3_1"/>
<dbReference type="InterPro" id="IPR018114">
    <property type="entry name" value="TRYPSIN_HIS"/>
</dbReference>
<dbReference type="InterPro" id="IPR043504">
    <property type="entry name" value="Peptidase_S1_PA_chymotrypsin"/>
</dbReference>
<gene>
    <name evidence="11" type="primary">6037442</name>
    <name evidence="10" type="ORF">CpipJ_CPIJ006012</name>
</gene>
<keyword evidence="3" id="KW-1015">Disulfide bond</keyword>
<evidence type="ECO:0000256" key="6">
    <source>
        <dbReference type="ARBA" id="ARBA00068096"/>
    </source>
</evidence>
<dbReference type="InterPro" id="IPR041515">
    <property type="entry name" value="PPAF-2-like_Clip"/>
</dbReference>
<organism>
    <name type="scientific">Culex quinquefasciatus</name>
    <name type="common">Southern house mosquito</name>
    <name type="synonym">Culex pungens</name>
    <dbReference type="NCBI Taxonomy" id="7176"/>
    <lineage>
        <taxon>Eukaryota</taxon>
        <taxon>Metazoa</taxon>
        <taxon>Ecdysozoa</taxon>
        <taxon>Arthropoda</taxon>
        <taxon>Hexapoda</taxon>
        <taxon>Insecta</taxon>
        <taxon>Pterygota</taxon>
        <taxon>Neoptera</taxon>
        <taxon>Endopterygota</taxon>
        <taxon>Diptera</taxon>
        <taxon>Nematocera</taxon>
        <taxon>Culicoidea</taxon>
        <taxon>Culicidae</taxon>
        <taxon>Culicinae</taxon>
        <taxon>Culicini</taxon>
        <taxon>Culex</taxon>
        <taxon>Culex</taxon>
    </lineage>
</organism>
<feature type="region of interest" description="Disordered" evidence="8">
    <location>
        <begin position="117"/>
        <end position="144"/>
    </location>
</feature>
<dbReference type="VEuPathDB" id="VectorBase:CPIJ006012"/>
<dbReference type="SUPFAM" id="SSF50494">
    <property type="entry name" value="Trypsin-like serine proteases"/>
    <property type="match status" value="1"/>
</dbReference>
<dbReference type="PROSITE" id="PS00134">
    <property type="entry name" value="TRYPSIN_HIS"/>
    <property type="match status" value="1"/>
</dbReference>
<dbReference type="InParanoid" id="B0WF71"/>
<reference evidence="10" key="1">
    <citation type="submission" date="2007-03" db="EMBL/GenBank/DDBJ databases">
        <title>Annotation of Culex pipiens quinquefasciatus.</title>
        <authorList>
            <consortium name="The Broad Institute Genome Sequencing Platform"/>
            <person name="Atkinson P.W."/>
            <person name="Hemingway J."/>
            <person name="Christensen B.M."/>
            <person name="Higgs S."/>
            <person name="Kodira C."/>
            <person name="Hannick L."/>
            <person name="Megy K."/>
            <person name="O'Leary S."/>
            <person name="Pearson M."/>
            <person name="Haas B.J."/>
            <person name="Mauceli E."/>
            <person name="Wortman J.R."/>
            <person name="Lee N.H."/>
            <person name="Guigo R."/>
            <person name="Stanke M."/>
            <person name="Alvarado L."/>
            <person name="Amedeo P."/>
            <person name="Antoine C.H."/>
            <person name="Arensburger P."/>
            <person name="Bidwell S.L."/>
            <person name="Crawford M."/>
            <person name="Camaro F."/>
            <person name="Devon K."/>
            <person name="Engels R."/>
            <person name="Hammond M."/>
            <person name="Howarth C."/>
            <person name="Koehrsen M."/>
            <person name="Lawson D."/>
            <person name="Montgomery P."/>
            <person name="Nene V."/>
            <person name="Nusbaum C."/>
            <person name="Puiu D."/>
            <person name="Romero-Severson J."/>
            <person name="Severson D.W."/>
            <person name="Shumway M."/>
            <person name="Sisk P."/>
            <person name="Stolte C."/>
            <person name="Zeng Q."/>
            <person name="Eisenstadt E."/>
            <person name="Fraser-Liggett C."/>
            <person name="Strausberg R."/>
            <person name="Galagan J."/>
            <person name="Birren B."/>
            <person name="Collins F.H."/>
        </authorList>
    </citation>
    <scope>NUCLEOTIDE SEQUENCE [LARGE SCALE GENOMIC DNA]</scope>
    <source>
        <strain evidence="10">JHB</strain>
    </source>
</reference>
<dbReference type="Pfam" id="PF18322">
    <property type="entry name" value="CLIP_1"/>
    <property type="match status" value="1"/>
</dbReference>
<dbReference type="MEROPS" id="S01.960"/>
<name>B0WF71_CULQU</name>
<dbReference type="EMBL" id="DS231915">
    <property type="protein sequence ID" value="EDS26047.1"/>
    <property type="molecule type" value="Genomic_DNA"/>
</dbReference>
<dbReference type="STRING" id="7176.B0WF71"/>
<dbReference type="Gene3D" id="2.40.10.10">
    <property type="entry name" value="Trypsin-like serine proteases"/>
    <property type="match status" value="1"/>
</dbReference>
<feature type="domain" description="Peptidase S1" evidence="9">
    <location>
        <begin position="151"/>
        <end position="396"/>
    </location>
</feature>
<dbReference type="PRINTS" id="PR00722">
    <property type="entry name" value="CHYMOTRYPSIN"/>
</dbReference>
<dbReference type="AlphaFoldDB" id="B0WF71"/>
<dbReference type="PANTHER" id="PTHR24256">
    <property type="entry name" value="TRYPTASE-RELATED"/>
    <property type="match status" value="1"/>
</dbReference>
<reference evidence="11" key="2">
    <citation type="submission" date="2020-05" db="UniProtKB">
        <authorList>
            <consortium name="EnsemblMetazoa"/>
        </authorList>
    </citation>
    <scope>IDENTIFICATION</scope>
    <source>
        <strain evidence="11">JHB</strain>
    </source>
</reference>
<evidence type="ECO:0000256" key="5">
    <source>
        <dbReference type="ARBA" id="ARBA00024195"/>
    </source>
</evidence>
<comment type="subcellular location">
    <subcellularLocation>
        <location evidence="1">Secreted</location>
    </subcellularLocation>
</comment>
<dbReference type="CDD" id="cd00190">
    <property type="entry name" value="Tryp_SPc"/>
    <property type="match status" value="1"/>
</dbReference>
<dbReference type="GO" id="GO:0005576">
    <property type="term" value="C:extracellular region"/>
    <property type="evidence" value="ECO:0007669"/>
    <property type="project" value="UniProtKB-SubCell"/>
</dbReference>
<accession>B0WF71</accession>
<keyword evidence="12" id="KW-1185">Reference proteome</keyword>
<evidence type="ECO:0000256" key="3">
    <source>
        <dbReference type="ARBA" id="ARBA00023157"/>
    </source>
</evidence>
<proteinExistence type="inferred from homology"/>
<feature type="compositionally biased region" description="Polar residues" evidence="8">
    <location>
        <begin position="117"/>
        <end position="127"/>
    </location>
</feature>
<evidence type="ECO:0000313" key="12">
    <source>
        <dbReference type="Proteomes" id="UP000002320"/>
    </source>
</evidence>
<evidence type="ECO:0000256" key="7">
    <source>
        <dbReference type="ARBA" id="ARBA00076468"/>
    </source>
</evidence>
<keyword evidence="10" id="KW-0378">Hydrolase</keyword>
<dbReference type="InterPro" id="IPR051487">
    <property type="entry name" value="Ser/Thr_Proteases_Immune/Dev"/>
</dbReference>
<dbReference type="GO" id="GO:0006508">
    <property type="term" value="P:proteolysis"/>
    <property type="evidence" value="ECO:0007669"/>
    <property type="project" value="UniProtKB-KW"/>
</dbReference>
<evidence type="ECO:0000256" key="4">
    <source>
        <dbReference type="ARBA" id="ARBA00023180"/>
    </source>
</evidence>